<comment type="subcellular location">
    <subcellularLocation>
        <location evidence="1">Membrane</location>
        <topology evidence="1">Multi-pass membrane protein</topology>
    </subcellularLocation>
</comment>
<dbReference type="SUPFAM" id="SSF144083">
    <property type="entry name" value="Magnesium transport protein CorA, transmembrane region"/>
    <property type="match status" value="1"/>
</dbReference>
<dbReference type="EMBL" id="ML996263">
    <property type="protein sequence ID" value="KAF2728885.1"/>
    <property type="molecule type" value="Genomic_DNA"/>
</dbReference>
<dbReference type="InterPro" id="IPR002523">
    <property type="entry name" value="MgTranspt_CorA/ZnTranspt_ZntB"/>
</dbReference>
<dbReference type="Gene3D" id="1.20.58.340">
    <property type="entry name" value="Magnesium transport protein CorA, transmembrane region"/>
    <property type="match status" value="1"/>
</dbReference>
<evidence type="ECO:0000256" key="5">
    <source>
        <dbReference type="SAM" id="MobiDB-lite"/>
    </source>
</evidence>
<accession>A0A9P4QM47</accession>
<evidence type="ECO:0000256" key="4">
    <source>
        <dbReference type="ARBA" id="ARBA00023136"/>
    </source>
</evidence>
<feature type="region of interest" description="Disordered" evidence="5">
    <location>
        <begin position="100"/>
        <end position="167"/>
    </location>
</feature>
<sequence>MDELPPPPPPPPPPPGHVMSSLEDLADATSDQISFTETDIDRLEAAQNTPLPPDTPYINFISRMSRHMSHLSILRGPYRHPYLGSIRVLDLRPDPLMSVAPPLSGPSASSSIPVGRPFSPPLHDPRPPAPPSHGSNPPAPVARTAPSHIPQSPLPRTSTAVNGLPSGDLLPLSPIPHIHASSNLPPSPLPPSPPPLPPPFLPSIQTQTPTGTIRVPYSYHQYVPEQHDSLVDEMKSFAFESPQFGPELVRVFIVEDLCPGILEAVGQAFAFPHPEIFARHMVEAGHKDDDPEPPRNWNTADLKRPYATIKWYRPVYRRAGEYGIDVSKDILDAVNLNNAPEDIVVEDEFRLPLMMFGEPRVKEKHKKPRTRTNILRNSISLSVEKTPAESSKVPFLWEERATVYLQSRKRQINVFDEVTDDVIPYIAVRRQRHAPWELPGFKDAASVMQDLSYTHSTGHDIRDAFNLNSTRAQNDASSNDVFMALFTVILQDTRDAFDLMSKTLEEITRLSMDDFHMQEHLNHWRTLMLRMQKEAQALPEEFNQFTRDLYTVMPENIQLLQQGVRQDSQKIIEKIALCQAGLRADMSLLESRRGIAEAESVTRLTELAFIFIPLSFVASLFSMQIKELESGVPLTSFVVAALIVIVSIYSIRLVVRARPVKRAIRSIMSNARRINKLGANDDIPLTLFLKFMIRWIFFGEQGEVWVFWLFLSAIGISIIPVALLWSQSAMDVGFKAVGTVILFPAGVVMAWLLVSSLMNEAKPSWSPEALNERAVDFIRNWHRRKKKTNAQV</sequence>
<keyword evidence="2 6" id="KW-0812">Transmembrane</keyword>
<feature type="transmembrane region" description="Helical" evidence="6">
    <location>
        <begin position="705"/>
        <end position="725"/>
    </location>
</feature>
<evidence type="ECO:0000256" key="3">
    <source>
        <dbReference type="ARBA" id="ARBA00022989"/>
    </source>
</evidence>
<feature type="compositionally biased region" description="Pro residues" evidence="5">
    <location>
        <begin position="1"/>
        <end position="16"/>
    </location>
</feature>
<organism evidence="7 8">
    <name type="scientific">Polyplosphaeria fusca</name>
    <dbReference type="NCBI Taxonomy" id="682080"/>
    <lineage>
        <taxon>Eukaryota</taxon>
        <taxon>Fungi</taxon>
        <taxon>Dikarya</taxon>
        <taxon>Ascomycota</taxon>
        <taxon>Pezizomycotina</taxon>
        <taxon>Dothideomycetes</taxon>
        <taxon>Pleosporomycetidae</taxon>
        <taxon>Pleosporales</taxon>
        <taxon>Tetraplosphaeriaceae</taxon>
        <taxon>Polyplosphaeria</taxon>
    </lineage>
</organism>
<reference evidence="7" key="1">
    <citation type="journal article" date="2020" name="Stud. Mycol.">
        <title>101 Dothideomycetes genomes: a test case for predicting lifestyles and emergence of pathogens.</title>
        <authorList>
            <person name="Haridas S."/>
            <person name="Albert R."/>
            <person name="Binder M."/>
            <person name="Bloem J."/>
            <person name="Labutti K."/>
            <person name="Salamov A."/>
            <person name="Andreopoulos B."/>
            <person name="Baker S."/>
            <person name="Barry K."/>
            <person name="Bills G."/>
            <person name="Bluhm B."/>
            <person name="Cannon C."/>
            <person name="Castanera R."/>
            <person name="Culley D."/>
            <person name="Daum C."/>
            <person name="Ezra D."/>
            <person name="Gonzalez J."/>
            <person name="Henrissat B."/>
            <person name="Kuo A."/>
            <person name="Liang C."/>
            <person name="Lipzen A."/>
            <person name="Lutzoni F."/>
            <person name="Magnuson J."/>
            <person name="Mondo S."/>
            <person name="Nolan M."/>
            <person name="Ohm R."/>
            <person name="Pangilinan J."/>
            <person name="Park H.-J."/>
            <person name="Ramirez L."/>
            <person name="Alfaro M."/>
            <person name="Sun H."/>
            <person name="Tritt A."/>
            <person name="Yoshinaga Y."/>
            <person name="Zwiers L.-H."/>
            <person name="Turgeon B."/>
            <person name="Goodwin S."/>
            <person name="Spatafora J."/>
            <person name="Crous P."/>
            <person name="Grigoriev I."/>
        </authorList>
    </citation>
    <scope>NUCLEOTIDE SEQUENCE</scope>
    <source>
        <strain evidence="7">CBS 125425</strain>
    </source>
</reference>
<proteinExistence type="predicted"/>
<evidence type="ECO:0000256" key="6">
    <source>
        <dbReference type="SAM" id="Phobius"/>
    </source>
</evidence>
<feature type="compositionally biased region" description="Pro residues" evidence="5">
    <location>
        <begin position="185"/>
        <end position="201"/>
    </location>
</feature>
<dbReference type="Proteomes" id="UP000799444">
    <property type="component" value="Unassembled WGS sequence"/>
</dbReference>
<keyword evidence="3 6" id="KW-1133">Transmembrane helix</keyword>
<feature type="compositionally biased region" description="Pro residues" evidence="5">
    <location>
        <begin position="118"/>
        <end position="131"/>
    </location>
</feature>
<name>A0A9P4QM47_9PLEO</name>
<feature type="compositionally biased region" description="Low complexity" evidence="5">
    <location>
        <begin position="100"/>
        <end position="115"/>
    </location>
</feature>
<evidence type="ECO:0000256" key="1">
    <source>
        <dbReference type="ARBA" id="ARBA00004141"/>
    </source>
</evidence>
<dbReference type="AlphaFoldDB" id="A0A9P4QM47"/>
<evidence type="ECO:0008006" key="9">
    <source>
        <dbReference type="Google" id="ProtNLM"/>
    </source>
</evidence>
<evidence type="ECO:0000313" key="7">
    <source>
        <dbReference type="EMBL" id="KAF2728885.1"/>
    </source>
</evidence>
<dbReference type="InterPro" id="IPR045863">
    <property type="entry name" value="CorA_TM1_TM2"/>
</dbReference>
<evidence type="ECO:0000313" key="8">
    <source>
        <dbReference type="Proteomes" id="UP000799444"/>
    </source>
</evidence>
<evidence type="ECO:0000256" key="2">
    <source>
        <dbReference type="ARBA" id="ARBA00022692"/>
    </source>
</evidence>
<protein>
    <recommendedName>
        <fullName evidence="9">Mg2+ transporter protein, CorA-like/Zinc transport protein ZntB</fullName>
    </recommendedName>
</protein>
<feature type="region of interest" description="Disordered" evidence="5">
    <location>
        <begin position="181"/>
        <end position="208"/>
    </location>
</feature>
<dbReference type="OrthoDB" id="3231000at2759"/>
<comment type="caution">
    <text evidence="7">The sequence shown here is derived from an EMBL/GenBank/DDBJ whole genome shotgun (WGS) entry which is preliminary data.</text>
</comment>
<dbReference type="Pfam" id="PF01544">
    <property type="entry name" value="CorA"/>
    <property type="match status" value="1"/>
</dbReference>
<dbReference type="GO" id="GO:0046873">
    <property type="term" value="F:metal ion transmembrane transporter activity"/>
    <property type="evidence" value="ECO:0007669"/>
    <property type="project" value="InterPro"/>
</dbReference>
<gene>
    <name evidence="7" type="ORF">EJ04DRAFT_556461</name>
</gene>
<feature type="transmembrane region" description="Helical" evidence="6">
    <location>
        <begin position="732"/>
        <end position="754"/>
    </location>
</feature>
<dbReference type="GO" id="GO:0016020">
    <property type="term" value="C:membrane"/>
    <property type="evidence" value="ECO:0007669"/>
    <property type="project" value="UniProtKB-SubCell"/>
</dbReference>
<keyword evidence="8" id="KW-1185">Reference proteome</keyword>
<feature type="transmembrane region" description="Helical" evidence="6">
    <location>
        <begin position="637"/>
        <end position="655"/>
    </location>
</feature>
<feature type="region of interest" description="Disordered" evidence="5">
    <location>
        <begin position="1"/>
        <end position="21"/>
    </location>
</feature>
<keyword evidence="4 6" id="KW-0472">Membrane</keyword>